<keyword evidence="2" id="KW-1133">Transmembrane helix</keyword>
<keyword evidence="2" id="KW-0812">Transmembrane</keyword>
<feature type="chain" id="PRO_5030632232" description="Copper transporter" evidence="3">
    <location>
        <begin position="20"/>
        <end position="367"/>
    </location>
</feature>
<feature type="region of interest" description="Disordered" evidence="1">
    <location>
        <begin position="133"/>
        <end position="168"/>
    </location>
</feature>
<feature type="transmembrane region" description="Helical" evidence="2">
    <location>
        <begin position="278"/>
        <end position="310"/>
    </location>
</feature>
<dbReference type="Pfam" id="PF04749">
    <property type="entry name" value="PLAC8"/>
    <property type="match status" value="1"/>
</dbReference>
<feature type="signal peptide" evidence="3">
    <location>
        <begin position="1"/>
        <end position="19"/>
    </location>
</feature>
<organism evidence="4">
    <name type="scientific">Noctiluca scintillans</name>
    <name type="common">Sea sparkle</name>
    <name type="synonym">Red tide dinoflagellate</name>
    <dbReference type="NCBI Taxonomy" id="2966"/>
    <lineage>
        <taxon>Eukaryota</taxon>
        <taxon>Sar</taxon>
        <taxon>Alveolata</taxon>
        <taxon>Dinophyceae</taxon>
        <taxon>Noctilucales</taxon>
        <taxon>Noctilucaceae</taxon>
        <taxon>Noctiluca</taxon>
    </lineage>
</organism>
<evidence type="ECO:0000313" key="4">
    <source>
        <dbReference type="EMBL" id="CAD8855085.1"/>
    </source>
</evidence>
<keyword evidence="2" id="KW-0472">Membrane</keyword>
<evidence type="ECO:0000256" key="3">
    <source>
        <dbReference type="SAM" id="SignalP"/>
    </source>
</evidence>
<evidence type="ECO:0000256" key="2">
    <source>
        <dbReference type="SAM" id="Phobius"/>
    </source>
</evidence>
<proteinExistence type="predicted"/>
<dbReference type="PANTHER" id="PTHR15907">
    <property type="entry name" value="DUF614 FAMILY PROTEIN-RELATED"/>
    <property type="match status" value="1"/>
</dbReference>
<dbReference type="NCBIfam" id="TIGR01571">
    <property type="entry name" value="A_thal_Cys_rich"/>
    <property type="match status" value="1"/>
</dbReference>
<evidence type="ECO:0000256" key="1">
    <source>
        <dbReference type="SAM" id="MobiDB-lite"/>
    </source>
</evidence>
<reference evidence="4" key="1">
    <citation type="submission" date="2021-01" db="EMBL/GenBank/DDBJ databases">
        <authorList>
            <person name="Corre E."/>
            <person name="Pelletier E."/>
            <person name="Niang G."/>
            <person name="Scheremetjew M."/>
            <person name="Finn R."/>
            <person name="Kale V."/>
            <person name="Holt S."/>
            <person name="Cochrane G."/>
            <person name="Meng A."/>
            <person name="Brown T."/>
            <person name="Cohen L."/>
        </authorList>
    </citation>
    <scope>NUCLEOTIDE SEQUENCE</scope>
</reference>
<dbReference type="EMBL" id="HBFQ01041588">
    <property type="protein sequence ID" value="CAD8855085.1"/>
    <property type="molecule type" value="Transcribed_RNA"/>
</dbReference>
<name>A0A7S1AJP5_NOCSC</name>
<feature type="transmembrane region" description="Helical" evidence="2">
    <location>
        <begin position="198"/>
        <end position="219"/>
    </location>
</feature>
<dbReference type="InterPro" id="IPR006461">
    <property type="entry name" value="PLAC_motif_containing"/>
</dbReference>
<gene>
    <name evidence="4" type="ORF">NSCI0253_LOCUS29437</name>
</gene>
<dbReference type="AlphaFoldDB" id="A0A7S1AJP5"/>
<accession>A0A7S1AJP5</accession>
<sequence>MQLLGSVTCLSMVLIPVVGLNVVQNPLVVAPVTGALGHNVSAPDGIVSLPMDLARMSSDCNCRFEGYCTCEGARAFMSCIRDACSQSSCDCDRSYHFDNACNHLAGTCPSLGLQCSTTEVSCMKRTYVPQSVPFNTSRDQPREARPANRAPNPVQPSPVQSTPGVTVQPIDRPSLRDRALQTSSQSGVSWWEAHRSLLVWWTLSAAVHSLIILAFAFVYNRYRITLAFKPGKGAHDQGKFRFGLFDCFNSSQLCLLGCCCPCLRWPDTVDKVMRWPSYWLLVAVMILESVFDGLCHGLLGLLFVLFGCYMRQRMRSKYQMENTSGIMVLDLLAWCCCTPCAIVQEARHCELQRNGVKKHKVTGSGDV</sequence>
<protein>
    <recommendedName>
        <fullName evidence="5">Copper transporter</fullName>
    </recommendedName>
</protein>
<evidence type="ECO:0008006" key="5">
    <source>
        <dbReference type="Google" id="ProtNLM"/>
    </source>
</evidence>
<keyword evidence="3" id="KW-0732">Signal</keyword>